<dbReference type="Gene3D" id="3.90.550.10">
    <property type="entry name" value="Spore Coat Polysaccharide Biosynthesis Protein SpsA, Chain A"/>
    <property type="match status" value="1"/>
</dbReference>
<sequence>MAKERILIIIPAWNEQDSIAHVIESVHRELPTADCVVVNDGSRDATVEIAKAAGASVLDLPINLGVGGAMRTGFHYALRNNYTYAVQVDADGQHDPAYIHTMLKEARNGADVVIGARFAGVGHYTAHGPRWWAMVVLSRIMSRLAHTKLTDVTSGFKIYSRKALQLYVDNYPAEYLGDTIEALVIGIKSGLTITQVGVEMRQRTAGIPSHSPFKAAIYLFRAGLALAIALMSRSKKA</sequence>
<accession>A0ABY5AHA1</accession>
<evidence type="ECO:0000313" key="3">
    <source>
        <dbReference type="EMBL" id="USR79462.1"/>
    </source>
</evidence>
<protein>
    <submittedName>
        <fullName evidence="3">Glycosyltransferase family 2 protein</fullName>
    </submittedName>
</protein>
<dbReference type="EMBL" id="CP099547">
    <property type="protein sequence ID" value="USR79462.1"/>
    <property type="molecule type" value="Genomic_DNA"/>
</dbReference>
<dbReference type="SUPFAM" id="SSF53448">
    <property type="entry name" value="Nucleotide-diphospho-sugar transferases"/>
    <property type="match status" value="1"/>
</dbReference>
<proteinExistence type="inferred from homology"/>
<reference evidence="3" key="1">
    <citation type="submission" date="2022-06" db="EMBL/GenBank/DDBJ databases">
        <title>Complete Genome Sequence of Arcanobacterium pinnipediorum strain DSM 28752 isolated from a harbour seal.</title>
        <authorList>
            <person name="Borowiak M."/>
            <person name="Kreitlow A."/>
            <person name="Alssahen M."/>
            <person name="Malorny B."/>
            <person name="Laemmler C."/>
            <person name="Prenger-Berninghoff E."/>
            <person name="Siebert U."/>
            <person name="Ploetz M."/>
            <person name="Abdulmawjood A."/>
        </authorList>
    </citation>
    <scope>NUCLEOTIDE SEQUENCE</scope>
    <source>
        <strain evidence="3">DSM 28752</strain>
    </source>
</reference>
<dbReference type="InterPro" id="IPR001173">
    <property type="entry name" value="Glyco_trans_2-like"/>
</dbReference>
<dbReference type="Proteomes" id="UP001056109">
    <property type="component" value="Chromosome"/>
</dbReference>
<feature type="domain" description="Glycosyltransferase 2-like" evidence="2">
    <location>
        <begin position="8"/>
        <end position="164"/>
    </location>
</feature>
<dbReference type="Pfam" id="PF00535">
    <property type="entry name" value="Glycos_transf_2"/>
    <property type="match status" value="1"/>
</dbReference>
<dbReference type="InterPro" id="IPR050256">
    <property type="entry name" value="Glycosyltransferase_2"/>
</dbReference>
<dbReference type="CDD" id="cd04179">
    <property type="entry name" value="DPM_DPG-synthase_like"/>
    <property type="match status" value="1"/>
</dbReference>
<dbReference type="RefSeq" id="WP_252673331.1">
    <property type="nucleotide sequence ID" value="NZ_CP099547.1"/>
</dbReference>
<gene>
    <name evidence="3" type="ORF">NG665_00235</name>
</gene>
<evidence type="ECO:0000256" key="1">
    <source>
        <dbReference type="ARBA" id="ARBA00006739"/>
    </source>
</evidence>
<dbReference type="InterPro" id="IPR029044">
    <property type="entry name" value="Nucleotide-diphossugar_trans"/>
</dbReference>
<comment type="similarity">
    <text evidence="1">Belongs to the glycosyltransferase 2 family.</text>
</comment>
<name>A0ABY5AHA1_9ACTO</name>
<dbReference type="PANTHER" id="PTHR48090:SF6">
    <property type="entry name" value="SLR5056 PROTEIN"/>
    <property type="match status" value="1"/>
</dbReference>
<evidence type="ECO:0000259" key="2">
    <source>
        <dbReference type="Pfam" id="PF00535"/>
    </source>
</evidence>
<keyword evidence="4" id="KW-1185">Reference proteome</keyword>
<organism evidence="3 4">
    <name type="scientific">Arcanobacterium pinnipediorum</name>
    <dbReference type="NCBI Taxonomy" id="1503041"/>
    <lineage>
        <taxon>Bacteria</taxon>
        <taxon>Bacillati</taxon>
        <taxon>Actinomycetota</taxon>
        <taxon>Actinomycetes</taxon>
        <taxon>Actinomycetales</taxon>
        <taxon>Actinomycetaceae</taxon>
        <taxon>Arcanobacterium</taxon>
    </lineage>
</organism>
<dbReference type="PANTHER" id="PTHR48090">
    <property type="entry name" value="UNDECAPRENYL-PHOSPHATE 4-DEOXY-4-FORMAMIDO-L-ARABINOSE TRANSFERASE-RELATED"/>
    <property type="match status" value="1"/>
</dbReference>
<evidence type="ECO:0000313" key="4">
    <source>
        <dbReference type="Proteomes" id="UP001056109"/>
    </source>
</evidence>